<evidence type="ECO:0000313" key="11">
    <source>
        <dbReference type="Proteomes" id="UP000620591"/>
    </source>
</evidence>
<feature type="transmembrane region" description="Helical" evidence="8">
    <location>
        <begin position="12"/>
        <end position="34"/>
    </location>
</feature>
<dbReference type="Pfam" id="PF00528">
    <property type="entry name" value="BPD_transp_1"/>
    <property type="match status" value="1"/>
</dbReference>
<dbReference type="InterPro" id="IPR000515">
    <property type="entry name" value="MetI-like"/>
</dbReference>
<dbReference type="Proteomes" id="UP000620591">
    <property type="component" value="Unassembled WGS sequence"/>
</dbReference>
<organism evidence="10 11">
    <name type="scientific">Aeromicrobium senzhongii</name>
    <dbReference type="NCBI Taxonomy" id="2663859"/>
    <lineage>
        <taxon>Bacteria</taxon>
        <taxon>Bacillati</taxon>
        <taxon>Actinomycetota</taxon>
        <taxon>Actinomycetes</taxon>
        <taxon>Propionibacteriales</taxon>
        <taxon>Nocardioidaceae</taxon>
        <taxon>Aeromicrobium</taxon>
    </lineage>
</organism>
<keyword evidence="2 8" id="KW-0813">Transport</keyword>
<gene>
    <name evidence="10" type="ORF">IBG24_02185</name>
</gene>
<keyword evidence="4" id="KW-0997">Cell inner membrane</keyword>
<feature type="transmembrane region" description="Helical" evidence="8">
    <location>
        <begin position="235"/>
        <end position="255"/>
    </location>
</feature>
<dbReference type="RefSeq" id="WP_187768460.1">
    <property type="nucleotide sequence ID" value="NZ_JACTVM010000001.1"/>
</dbReference>
<dbReference type="Gene3D" id="1.10.3720.10">
    <property type="entry name" value="MetI-like"/>
    <property type="match status" value="1"/>
</dbReference>
<comment type="subcellular location">
    <subcellularLocation>
        <location evidence="1">Cell inner membrane</location>
        <topology evidence="1">Multi-pass membrane protein</topology>
    </subcellularLocation>
    <subcellularLocation>
        <location evidence="8">Cell membrane</location>
        <topology evidence="8">Multi-pass membrane protein</topology>
    </subcellularLocation>
</comment>
<evidence type="ECO:0000259" key="9">
    <source>
        <dbReference type="PROSITE" id="PS50928"/>
    </source>
</evidence>
<feature type="transmembrane region" description="Helical" evidence="8">
    <location>
        <begin position="177"/>
        <end position="199"/>
    </location>
</feature>
<comment type="similarity">
    <text evidence="8">Belongs to the binding-protein-dependent transport system permease family.</text>
</comment>
<evidence type="ECO:0000256" key="3">
    <source>
        <dbReference type="ARBA" id="ARBA00022475"/>
    </source>
</evidence>
<feature type="transmembrane region" description="Helical" evidence="8">
    <location>
        <begin position="69"/>
        <end position="90"/>
    </location>
</feature>
<accession>A0A8I0EU23</accession>
<keyword evidence="3" id="KW-1003">Cell membrane</keyword>
<evidence type="ECO:0000256" key="6">
    <source>
        <dbReference type="ARBA" id="ARBA00022989"/>
    </source>
</evidence>
<protein>
    <submittedName>
        <fullName evidence="10">ABC transporter permease</fullName>
    </submittedName>
</protein>
<evidence type="ECO:0000256" key="4">
    <source>
        <dbReference type="ARBA" id="ARBA00022519"/>
    </source>
</evidence>
<dbReference type="InterPro" id="IPR035906">
    <property type="entry name" value="MetI-like_sf"/>
</dbReference>
<feature type="domain" description="ABC transmembrane type-1" evidence="9">
    <location>
        <begin position="65"/>
        <end position="255"/>
    </location>
</feature>
<feature type="transmembrane region" description="Helical" evidence="8">
    <location>
        <begin position="102"/>
        <end position="124"/>
    </location>
</feature>
<dbReference type="PANTHER" id="PTHR43357:SF4">
    <property type="entry name" value="INNER MEMBRANE ABC TRANSPORTER PERMEASE PROTEIN YDCV"/>
    <property type="match status" value="1"/>
</dbReference>
<evidence type="ECO:0000256" key="8">
    <source>
        <dbReference type="RuleBase" id="RU363032"/>
    </source>
</evidence>
<dbReference type="PROSITE" id="PS50928">
    <property type="entry name" value="ABC_TM1"/>
    <property type="match status" value="1"/>
</dbReference>
<dbReference type="GO" id="GO:0055085">
    <property type="term" value="P:transmembrane transport"/>
    <property type="evidence" value="ECO:0007669"/>
    <property type="project" value="InterPro"/>
</dbReference>
<reference evidence="10" key="1">
    <citation type="submission" date="2020-09" db="EMBL/GenBank/DDBJ databases">
        <title>Novel species in genus Aeromicrobium.</title>
        <authorList>
            <person name="Zhang G."/>
        </authorList>
    </citation>
    <scope>NUCLEOTIDE SEQUENCE</scope>
    <source>
        <strain evidence="10">Zg-636</strain>
    </source>
</reference>
<feature type="transmembrane region" description="Helical" evidence="8">
    <location>
        <begin position="136"/>
        <end position="156"/>
    </location>
</feature>
<keyword evidence="6 8" id="KW-1133">Transmembrane helix</keyword>
<dbReference type="SUPFAM" id="SSF161098">
    <property type="entry name" value="MetI-like"/>
    <property type="match status" value="1"/>
</dbReference>
<dbReference type="EMBL" id="JACTVM010000001">
    <property type="protein sequence ID" value="MBC9225122.1"/>
    <property type="molecule type" value="Genomic_DNA"/>
</dbReference>
<comment type="caution">
    <text evidence="10">The sequence shown here is derived from an EMBL/GenBank/DDBJ whole genome shotgun (WGS) entry which is preliminary data.</text>
</comment>
<dbReference type="CDD" id="cd06261">
    <property type="entry name" value="TM_PBP2"/>
    <property type="match status" value="1"/>
</dbReference>
<sequence>MRSHRFFRSSLVVACVFVAVVLVAPFVVVFPLGFSEARSFHFPPAEYSLKWYEEFWSSPEWASRVRNSLLIATLSTVVSVVAGTMAALGVRKLTPKRQIMAIAMIIAPIVVPTVLIAFANYSVFLELNMVGTYQGFVLSHSMMALPMVFIPVWASLQGFDSTVERASASLGANRTRTFMKVTLPLIAPGVIAGSVFAFITSWDEVVVASFISSPSLQTLPVRLFIRISESTDPTVAAIASMLVVAILIGVVAVVAGQRARTRVSA</sequence>
<evidence type="ECO:0000256" key="2">
    <source>
        <dbReference type="ARBA" id="ARBA00022448"/>
    </source>
</evidence>
<keyword evidence="7 8" id="KW-0472">Membrane</keyword>
<dbReference type="PANTHER" id="PTHR43357">
    <property type="entry name" value="INNER MEMBRANE ABC TRANSPORTER PERMEASE PROTEIN YDCV"/>
    <property type="match status" value="1"/>
</dbReference>
<name>A0A8I0EU23_9ACTN</name>
<evidence type="ECO:0000256" key="7">
    <source>
        <dbReference type="ARBA" id="ARBA00023136"/>
    </source>
</evidence>
<proteinExistence type="inferred from homology"/>
<dbReference type="GO" id="GO:0005886">
    <property type="term" value="C:plasma membrane"/>
    <property type="evidence" value="ECO:0007669"/>
    <property type="project" value="UniProtKB-SubCell"/>
</dbReference>
<keyword evidence="5 8" id="KW-0812">Transmembrane</keyword>
<evidence type="ECO:0000256" key="1">
    <source>
        <dbReference type="ARBA" id="ARBA00004429"/>
    </source>
</evidence>
<evidence type="ECO:0000313" key="10">
    <source>
        <dbReference type="EMBL" id="MBC9225122.1"/>
    </source>
</evidence>
<dbReference type="AlphaFoldDB" id="A0A8I0EU23"/>
<evidence type="ECO:0000256" key="5">
    <source>
        <dbReference type="ARBA" id="ARBA00022692"/>
    </source>
</evidence>